<keyword evidence="2" id="KW-1185">Reference proteome</keyword>
<accession>A0A5C5XDA3</accession>
<name>A0A5C5XDA3_9PLAN</name>
<evidence type="ECO:0000313" key="2">
    <source>
        <dbReference type="Proteomes" id="UP000316095"/>
    </source>
</evidence>
<dbReference type="AlphaFoldDB" id="A0A5C5XDA3"/>
<gene>
    <name evidence="1" type="ORF">Pan54_13130</name>
</gene>
<proteinExistence type="predicted"/>
<dbReference type="RefSeq" id="WP_146502697.1">
    <property type="nucleotide sequence ID" value="NZ_SJPG01000001.1"/>
</dbReference>
<reference evidence="1 2" key="1">
    <citation type="submission" date="2019-02" db="EMBL/GenBank/DDBJ databases">
        <title>Deep-cultivation of Planctomycetes and their phenomic and genomic characterization uncovers novel biology.</title>
        <authorList>
            <person name="Wiegand S."/>
            <person name="Jogler M."/>
            <person name="Boedeker C."/>
            <person name="Pinto D."/>
            <person name="Vollmers J."/>
            <person name="Rivas-Marin E."/>
            <person name="Kohn T."/>
            <person name="Peeters S.H."/>
            <person name="Heuer A."/>
            <person name="Rast P."/>
            <person name="Oberbeckmann S."/>
            <person name="Bunk B."/>
            <person name="Jeske O."/>
            <person name="Meyerdierks A."/>
            <person name="Storesund J.E."/>
            <person name="Kallscheuer N."/>
            <person name="Luecker S."/>
            <person name="Lage O.M."/>
            <person name="Pohl T."/>
            <person name="Merkel B.J."/>
            <person name="Hornburger P."/>
            <person name="Mueller R.-W."/>
            <person name="Bruemmer F."/>
            <person name="Labrenz M."/>
            <person name="Spormann A.M."/>
            <person name="Op Den Camp H."/>
            <person name="Overmann J."/>
            <person name="Amann R."/>
            <person name="Jetten M.S.M."/>
            <person name="Mascher T."/>
            <person name="Medema M.H."/>
            <person name="Devos D.P."/>
            <person name="Kaster A.-K."/>
            <person name="Ovreas L."/>
            <person name="Rohde M."/>
            <person name="Galperin M.Y."/>
            <person name="Jogler C."/>
        </authorList>
    </citation>
    <scope>NUCLEOTIDE SEQUENCE [LARGE SCALE GENOMIC DNA]</scope>
    <source>
        <strain evidence="1 2">Pan54</strain>
    </source>
</reference>
<sequence length="73" mass="8457">MLFIGINQHARHLTDFLRDQQGDALLARQVSTRPDKILQFFDQLIQRSAQLYDPQRIGLTTPLRITVEHSSLL</sequence>
<organism evidence="1 2">
    <name type="scientific">Rubinisphaera italica</name>
    <dbReference type="NCBI Taxonomy" id="2527969"/>
    <lineage>
        <taxon>Bacteria</taxon>
        <taxon>Pseudomonadati</taxon>
        <taxon>Planctomycetota</taxon>
        <taxon>Planctomycetia</taxon>
        <taxon>Planctomycetales</taxon>
        <taxon>Planctomycetaceae</taxon>
        <taxon>Rubinisphaera</taxon>
    </lineage>
</organism>
<protein>
    <submittedName>
        <fullName evidence="1">Uncharacterized protein</fullName>
    </submittedName>
</protein>
<dbReference type="EMBL" id="SJPG01000001">
    <property type="protein sequence ID" value="TWT60599.1"/>
    <property type="molecule type" value="Genomic_DNA"/>
</dbReference>
<evidence type="ECO:0000313" key="1">
    <source>
        <dbReference type="EMBL" id="TWT60599.1"/>
    </source>
</evidence>
<comment type="caution">
    <text evidence="1">The sequence shown here is derived from an EMBL/GenBank/DDBJ whole genome shotgun (WGS) entry which is preliminary data.</text>
</comment>
<dbReference type="Proteomes" id="UP000316095">
    <property type="component" value="Unassembled WGS sequence"/>
</dbReference>